<dbReference type="SUPFAM" id="SSF161098">
    <property type="entry name" value="MetI-like"/>
    <property type="match status" value="1"/>
</dbReference>
<evidence type="ECO:0000256" key="2">
    <source>
        <dbReference type="ARBA" id="ARBA00022692"/>
    </source>
</evidence>
<evidence type="ECO:0000256" key="4">
    <source>
        <dbReference type="ARBA" id="ARBA00023136"/>
    </source>
</evidence>
<keyword evidence="3 5" id="KW-1133">Transmembrane helix</keyword>
<sequence length="57" mass="6718">MRKPLYQRVIGYVVLIFFLVVILLPFYWMFVTSFEPQFRHQRLPASVLPASLDACSL</sequence>
<comment type="subcellular location">
    <subcellularLocation>
        <location evidence="1">Membrane</location>
        <topology evidence="1">Multi-pass membrane protein</topology>
    </subcellularLocation>
</comment>
<evidence type="ECO:0000313" key="6">
    <source>
        <dbReference type="EMBL" id="AEJ44262.1"/>
    </source>
</evidence>
<name>F8IGI2_ALIAT</name>
<dbReference type="EMBL" id="CP002902">
    <property type="protein sequence ID" value="AEJ44262.1"/>
    <property type="molecule type" value="Genomic_DNA"/>
</dbReference>
<protein>
    <submittedName>
        <fullName evidence="6">Binding-protein-dependent transport systems inner membrane component</fullName>
    </submittedName>
</protein>
<dbReference type="Proteomes" id="UP000000292">
    <property type="component" value="Chromosome"/>
</dbReference>
<dbReference type="Gene3D" id="1.10.3720.10">
    <property type="entry name" value="MetI-like"/>
    <property type="match status" value="1"/>
</dbReference>
<accession>F8IGI2</accession>
<evidence type="ECO:0000256" key="1">
    <source>
        <dbReference type="ARBA" id="ARBA00004141"/>
    </source>
</evidence>
<evidence type="ECO:0000256" key="5">
    <source>
        <dbReference type="SAM" id="Phobius"/>
    </source>
</evidence>
<organism evidence="6 7">
    <name type="scientific">Alicyclobacillus acidocaldarius (strain Tc-4-1)</name>
    <name type="common">Bacillus acidocaldarius</name>
    <dbReference type="NCBI Taxonomy" id="1048834"/>
    <lineage>
        <taxon>Bacteria</taxon>
        <taxon>Bacillati</taxon>
        <taxon>Bacillota</taxon>
        <taxon>Bacilli</taxon>
        <taxon>Bacillales</taxon>
        <taxon>Alicyclobacillaceae</taxon>
        <taxon>Alicyclobacillus</taxon>
    </lineage>
</organism>
<reference evidence="7" key="2">
    <citation type="submission" date="2011-06" db="EMBL/GenBank/DDBJ databases">
        <title>The complete genome sequence of Alicyclobacillus acidocaldarius sp. Tc-4-1.</title>
        <authorList>
            <person name="Chen Y."/>
            <person name="He Y."/>
            <person name="Dong Z."/>
            <person name="Hu S."/>
        </authorList>
    </citation>
    <scope>NUCLEOTIDE SEQUENCE [LARGE SCALE GENOMIC DNA]</scope>
    <source>
        <strain evidence="7">Tc-4-1</strain>
    </source>
</reference>
<dbReference type="KEGG" id="aad:TC41_2362"/>
<evidence type="ECO:0000256" key="3">
    <source>
        <dbReference type="ARBA" id="ARBA00022989"/>
    </source>
</evidence>
<feature type="transmembrane region" description="Helical" evidence="5">
    <location>
        <begin position="9"/>
        <end position="30"/>
    </location>
</feature>
<keyword evidence="2 5" id="KW-0812">Transmembrane</keyword>
<evidence type="ECO:0000313" key="7">
    <source>
        <dbReference type="Proteomes" id="UP000000292"/>
    </source>
</evidence>
<dbReference type="HOGENOM" id="CLU_2986303_0_0_9"/>
<proteinExistence type="predicted"/>
<reference evidence="6 7" key="1">
    <citation type="journal article" date="2011" name="J. Bacteriol.">
        <title>Complete Genome Sequence of Alicyclobacillus acidocaldarius Strain Tc-4-1.</title>
        <authorList>
            <person name="Chen Y."/>
            <person name="He Y."/>
            <person name="Zhang B."/>
            <person name="Yang J."/>
            <person name="Li W."/>
            <person name="Dong Z."/>
            <person name="Hu S."/>
        </authorList>
    </citation>
    <scope>NUCLEOTIDE SEQUENCE [LARGE SCALE GENOMIC DNA]</scope>
    <source>
        <strain evidence="6 7">Tc-4-1</strain>
    </source>
</reference>
<keyword evidence="4 5" id="KW-0472">Membrane</keyword>
<gene>
    <name evidence="6" type="ordered locus">TC41_2362</name>
</gene>
<dbReference type="GO" id="GO:0016020">
    <property type="term" value="C:membrane"/>
    <property type="evidence" value="ECO:0007669"/>
    <property type="project" value="UniProtKB-SubCell"/>
</dbReference>
<dbReference type="AlphaFoldDB" id="F8IGI2"/>
<dbReference type="STRING" id="1048834.TC41_2362"/>
<dbReference type="InterPro" id="IPR035906">
    <property type="entry name" value="MetI-like_sf"/>
</dbReference>